<sequence>MNPSSGAEGMDRCLIRVDGKHALALNIEWWEEGTSLSKFASVFPGVDPGDKESEDGRYLYSDTGAVGKVTCPKPRKSGDDLFVAARTSEVGTPDEAAMKKLITAYAEAVGKSDECT</sequence>
<reference evidence="2" key="1">
    <citation type="journal article" date="2019" name="Int. J. Syst. Evol. Microbiol.">
        <title>The Global Catalogue of Microorganisms (GCM) 10K type strain sequencing project: providing services to taxonomists for standard genome sequencing and annotation.</title>
        <authorList>
            <consortium name="The Broad Institute Genomics Platform"/>
            <consortium name="The Broad Institute Genome Sequencing Center for Infectious Disease"/>
            <person name="Wu L."/>
            <person name="Ma J."/>
        </authorList>
    </citation>
    <scope>NUCLEOTIDE SEQUENCE [LARGE SCALE GENOMIC DNA]</scope>
    <source>
        <strain evidence="2">CGMCC 4.7455</strain>
    </source>
</reference>
<name>A0ABW4PEW8_9ACTN</name>
<comment type="caution">
    <text evidence="1">The sequence shown here is derived from an EMBL/GenBank/DDBJ whole genome shotgun (WGS) entry which is preliminary data.</text>
</comment>
<dbReference type="Proteomes" id="UP001597365">
    <property type="component" value="Unassembled WGS sequence"/>
</dbReference>
<evidence type="ECO:0000313" key="2">
    <source>
        <dbReference type="Proteomes" id="UP001597365"/>
    </source>
</evidence>
<evidence type="ECO:0000313" key="1">
    <source>
        <dbReference type="EMBL" id="MFD1829259.1"/>
    </source>
</evidence>
<keyword evidence="2" id="KW-1185">Reference proteome</keyword>
<accession>A0ABW4PEW8</accession>
<dbReference type="RefSeq" id="WP_380897635.1">
    <property type="nucleotide sequence ID" value="NZ_JBHUFU010000003.1"/>
</dbReference>
<dbReference type="EMBL" id="JBHUFU010000003">
    <property type="protein sequence ID" value="MFD1829259.1"/>
    <property type="molecule type" value="Genomic_DNA"/>
</dbReference>
<gene>
    <name evidence="1" type="ORF">ACFSJS_06235</name>
</gene>
<proteinExistence type="predicted"/>
<protein>
    <submittedName>
        <fullName evidence="1">Uncharacterized protein</fullName>
    </submittedName>
</protein>
<organism evidence="1 2">
    <name type="scientific">Streptomyces desertarenae</name>
    <dbReference type="NCBI Taxonomy" id="2666184"/>
    <lineage>
        <taxon>Bacteria</taxon>
        <taxon>Bacillati</taxon>
        <taxon>Actinomycetota</taxon>
        <taxon>Actinomycetes</taxon>
        <taxon>Kitasatosporales</taxon>
        <taxon>Streptomycetaceae</taxon>
        <taxon>Streptomyces</taxon>
    </lineage>
</organism>